<dbReference type="EMBL" id="GL945433">
    <property type="protein sequence ID" value="EGO25200.1"/>
    <property type="molecule type" value="Genomic_DNA"/>
</dbReference>
<dbReference type="RefSeq" id="XP_007317322.1">
    <property type="nucleotide sequence ID" value="XM_007317260.1"/>
</dbReference>
<evidence type="ECO:0000256" key="1">
    <source>
        <dbReference type="SAM" id="MobiDB-lite"/>
    </source>
</evidence>
<feature type="region of interest" description="Disordered" evidence="1">
    <location>
        <begin position="49"/>
        <end position="72"/>
    </location>
</feature>
<dbReference type="KEGG" id="sla:SERLADRAFT_464998"/>
<organism>
    <name type="scientific">Serpula lacrymans var. lacrymans (strain S7.9)</name>
    <name type="common">Dry rot fungus</name>
    <dbReference type="NCBI Taxonomy" id="578457"/>
    <lineage>
        <taxon>Eukaryota</taxon>
        <taxon>Fungi</taxon>
        <taxon>Dikarya</taxon>
        <taxon>Basidiomycota</taxon>
        <taxon>Agaricomycotina</taxon>
        <taxon>Agaricomycetes</taxon>
        <taxon>Agaricomycetidae</taxon>
        <taxon>Boletales</taxon>
        <taxon>Coniophorineae</taxon>
        <taxon>Serpulaceae</taxon>
        <taxon>Serpula</taxon>
    </lineage>
</organism>
<reference evidence="2" key="1">
    <citation type="submission" date="2011-04" db="EMBL/GenBank/DDBJ databases">
        <title>Evolution of plant cell wall degrading machinery underlies the functional diversity of forest fungi.</title>
        <authorList>
            <consortium name="US DOE Joint Genome Institute (JGI-PGF)"/>
            <person name="Eastwood D.C."/>
            <person name="Floudas D."/>
            <person name="Binder M."/>
            <person name="Majcherczyk A."/>
            <person name="Schneider P."/>
            <person name="Aerts A."/>
            <person name="Asiegbu F.O."/>
            <person name="Baker S.E."/>
            <person name="Barry K."/>
            <person name="Bendiksby M."/>
            <person name="Blumentritt M."/>
            <person name="Coutinho P.M."/>
            <person name="Cullen D."/>
            <person name="Cullen D."/>
            <person name="Gathman A."/>
            <person name="Goodell B."/>
            <person name="Henrissat B."/>
            <person name="Ihrmark K."/>
            <person name="Kauserud H."/>
            <person name="Kohler A."/>
            <person name="LaButti K."/>
            <person name="Lapidus A."/>
            <person name="Lavin J.L."/>
            <person name="Lee Y.-H."/>
            <person name="Lindquist E."/>
            <person name="Lilly W."/>
            <person name="Lucas S."/>
            <person name="Morin E."/>
            <person name="Murat C."/>
            <person name="Oguiza J.A."/>
            <person name="Park J."/>
            <person name="Pisabarro A.G."/>
            <person name="Riley R."/>
            <person name="Rosling A."/>
            <person name="Salamov A."/>
            <person name="Schmidt O."/>
            <person name="Schmutz J."/>
            <person name="Skrede I."/>
            <person name="Stenlid J."/>
            <person name="Wiebenga A."/>
            <person name="Xie X."/>
            <person name="Kues U."/>
            <person name="Hibbett D.S."/>
            <person name="Hoffmeister D."/>
            <person name="Hogberg N."/>
            <person name="Martin F."/>
            <person name="Grigoriev I.V."/>
            <person name="Watkinson S.C."/>
        </authorList>
    </citation>
    <scope>NUCLEOTIDE SEQUENCE</scope>
    <source>
        <strain evidence="2">S7.9</strain>
    </source>
</reference>
<gene>
    <name evidence="2" type="ORF">SERLADRAFT_464998</name>
</gene>
<dbReference type="Proteomes" id="UP000008064">
    <property type="component" value="Unassembled WGS sequence"/>
</dbReference>
<evidence type="ECO:0000313" key="2">
    <source>
        <dbReference type="EMBL" id="EGO25200.1"/>
    </source>
</evidence>
<dbReference type="HOGENOM" id="CLU_483257_0_0_1"/>
<dbReference type="GeneID" id="18818835"/>
<name>F8NUI0_SERL9</name>
<protein>
    <submittedName>
        <fullName evidence="2">Uncharacterized protein</fullName>
    </submittedName>
</protein>
<proteinExistence type="predicted"/>
<accession>F8NUI0</accession>
<dbReference type="AlphaFoldDB" id="F8NUI0"/>
<sequence length="564" mass="64104">MYEGRSAIVAQRHDRYFPGYRERIRAPSSASNINEIYGNQKNFIHLSMAESSSEGNRTPESMPSGWSLRPSTGNDANVTTYRNEISGDQYNHVYAVKSDWSTPAPGLVSSASARIRSLAPKLLQPTPLIYRNRVFGDQFNAQVTPAGLLAEDITSKSYVGRCELEQRRALSKLLDNYKTLVKVTDDGGMNLVDLSVDHDNKILGNQYNFTPVMVSGDAHRGHDFTLHWKDSQHNYIYPGQLVTFENKIQGNQHNVTGDPFLEQQTVRRNRIQGNQYNTIHMDVYEDSFYRPTARLGDFNDIQGEQETCFLLSQDNANDLPITVVCGDLTADLAAVWGMGSAIVSDLDADSDIDRDDDLVGHVRHHIQHAIDHAIYEAARQIDDTLQQLDSSLAQCNFEIQSRVRQYLHEYFNSIKLPPWILKALRERTMTTVSAQTSFMLSQMGLCLTLPLLKVHSLRILKVEGTLRTYELEIEMLNPLVIETTQELLSPKTLKVAMLDSREYAGFNILNDLGPQEDHHHQALLLRLIRADVKQYRKVRTNDIIHVQHHRGRDIISRIDTVYVK</sequence>
<feature type="compositionally biased region" description="Polar residues" evidence="1">
    <location>
        <begin position="49"/>
        <end position="61"/>
    </location>
</feature>